<feature type="domain" description="Xylose isomerase-like TIM barrel" evidence="1">
    <location>
        <begin position="21"/>
        <end position="278"/>
    </location>
</feature>
<organism evidence="2 3">
    <name type="scientific">Marinicrinis sediminis</name>
    <dbReference type="NCBI Taxonomy" id="1652465"/>
    <lineage>
        <taxon>Bacteria</taxon>
        <taxon>Bacillati</taxon>
        <taxon>Bacillota</taxon>
        <taxon>Bacilli</taxon>
        <taxon>Bacillales</taxon>
        <taxon>Paenibacillaceae</taxon>
    </lineage>
</organism>
<dbReference type="GO" id="GO:0016853">
    <property type="term" value="F:isomerase activity"/>
    <property type="evidence" value="ECO:0007669"/>
    <property type="project" value="UniProtKB-KW"/>
</dbReference>
<keyword evidence="3" id="KW-1185">Reference proteome</keyword>
<dbReference type="Pfam" id="PF01261">
    <property type="entry name" value="AP_endonuc_2"/>
    <property type="match status" value="1"/>
</dbReference>
<dbReference type="InterPro" id="IPR050312">
    <property type="entry name" value="IolE/XylAMocC-like"/>
</dbReference>
<evidence type="ECO:0000313" key="2">
    <source>
        <dbReference type="EMBL" id="MFD2671392.1"/>
    </source>
</evidence>
<sequence length="285" mass="32291">MKIAAFSGLLMDYSMHEAMDITRRMGLDGIEIACREPHLSADTSLQRVKEIRRLADEHQLGISALAGYMGWFSTSSDDDCERAFDECKRMMERADILGTNLIRVFQGGPNAFLAAPYHYEKAAHWLRRCAEEADKLDKKIALEIHNQSLIEDVESALKLIQLVDHPRIGLIHDAGNMYVSDSDYGADSIYALQEHLFHVHVKDERRIDEVGGPSTFTNRTKHGEEAFRQCLLGDGEVNHQPIFHALQKIGYDGWITLECFSAEPPEERLRHDLQVVRKLLAATST</sequence>
<dbReference type="InterPro" id="IPR013022">
    <property type="entry name" value="Xyl_isomerase-like_TIM-brl"/>
</dbReference>
<protein>
    <submittedName>
        <fullName evidence="2">Sugar phosphate isomerase/epimerase family protein</fullName>
    </submittedName>
</protein>
<evidence type="ECO:0000313" key="3">
    <source>
        <dbReference type="Proteomes" id="UP001597497"/>
    </source>
</evidence>
<proteinExistence type="predicted"/>
<dbReference type="SUPFAM" id="SSF51658">
    <property type="entry name" value="Xylose isomerase-like"/>
    <property type="match status" value="1"/>
</dbReference>
<accession>A0ABW5R8U1</accession>
<dbReference type="Gene3D" id="3.20.20.150">
    <property type="entry name" value="Divalent-metal-dependent TIM barrel enzymes"/>
    <property type="match status" value="1"/>
</dbReference>
<gene>
    <name evidence="2" type="ORF">ACFSUC_07205</name>
</gene>
<dbReference type="EMBL" id="JBHUMM010000010">
    <property type="protein sequence ID" value="MFD2671392.1"/>
    <property type="molecule type" value="Genomic_DNA"/>
</dbReference>
<dbReference type="Proteomes" id="UP001597497">
    <property type="component" value="Unassembled WGS sequence"/>
</dbReference>
<dbReference type="PANTHER" id="PTHR12110:SF21">
    <property type="entry name" value="XYLOSE ISOMERASE-LIKE TIM BARREL DOMAIN-CONTAINING PROTEIN"/>
    <property type="match status" value="1"/>
</dbReference>
<name>A0ABW5R8U1_9BACL</name>
<comment type="caution">
    <text evidence="2">The sequence shown here is derived from an EMBL/GenBank/DDBJ whole genome shotgun (WGS) entry which is preliminary data.</text>
</comment>
<dbReference type="InterPro" id="IPR036237">
    <property type="entry name" value="Xyl_isomerase-like_sf"/>
</dbReference>
<evidence type="ECO:0000259" key="1">
    <source>
        <dbReference type="Pfam" id="PF01261"/>
    </source>
</evidence>
<dbReference type="RefSeq" id="WP_379928851.1">
    <property type="nucleotide sequence ID" value="NZ_JBHUMM010000010.1"/>
</dbReference>
<keyword evidence="2" id="KW-0413">Isomerase</keyword>
<reference evidence="3" key="1">
    <citation type="journal article" date="2019" name="Int. J. Syst. Evol. Microbiol.">
        <title>The Global Catalogue of Microorganisms (GCM) 10K type strain sequencing project: providing services to taxonomists for standard genome sequencing and annotation.</title>
        <authorList>
            <consortium name="The Broad Institute Genomics Platform"/>
            <consortium name="The Broad Institute Genome Sequencing Center for Infectious Disease"/>
            <person name="Wu L."/>
            <person name="Ma J."/>
        </authorList>
    </citation>
    <scope>NUCLEOTIDE SEQUENCE [LARGE SCALE GENOMIC DNA]</scope>
    <source>
        <strain evidence="3">KCTC 33676</strain>
    </source>
</reference>
<dbReference type="PANTHER" id="PTHR12110">
    <property type="entry name" value="HYDROXYPYRUVATE ISOMERASE"/>
    <property type="match status" value="1"/>
</dbReference>